<feature type="compositionally biased region" description="Basic and acidic residues" evidence="1">
    <location>
        <begin position="66"/>
        <end position="77"/>
    </location>
</feature>
<dbReference type="EMBL" id="JAAGNC010000118">
    <property type="protein sequence ID" value="NEC58457.1"/>
    <property type="molecule type" value="Genomic_DNA"/>
</dbReference>
<feature type="compositionally biased region" description="Low complexity" evidence="1">
    <location>
        <begin position="259"/>
        <end position="277"/>
    </location>
</feature>
<proteinExistence type="predicted"/>
<keyword evidence="3" id="KW-1185">Reference proteome</keyword>
<protein>
    <submittedName>
        <fullName evidence="2">Uncharacterized protein</fullName>
    </submittedName>
</protein>
<sequence length="277" mass="28230">MEADPVVAVPGGQRRQFPFPSGQLPHDDVSGVKAAAQLSDPGIGPVGARVRGAEQQGQGKLAVVDRGPEQRRAGDRVDQVRGLGRRRYRQDVAERTASVEEHELACPDVQDKIEAFGLRGGEPVEGEALGDAVREAVLGKEFGEFGVGHLAGAIGEAGHVSRLWSLVCADDRDLAGAFGQGALPLGYRDGPAGSAGDPPEADGSAGGVGPGFGRFQGEVGEVVGAAAGAQDAFHRDVFPGRDGSHRSPRGCVGSARPRSGVSVVASTGSASNTTGAT</sequence>
<evidence type="ECO:0000256" key="1">
    <source>
        <dbReference type="SAM" id="MobiDB-lite"/>
    </source>
</evidence>
<gene>
    <name evidence="2" type="ORF">G3I59_23330</name>
</gene>
<evidence type="ECO:0000313" key="3">
    <source>
        <dbReference type="Proteomes" id="UP000470404"/>
    </source>
</evidence>
<accession>A0ABX0BYW3</accession>
<dbReference type="RefSeq" id="WP_067586018.1">
    <property type="nucleotide sequence ID" value="NZ_JAAGNC010000118.1"/>
</dbReference>
<feature type="region of interest" description="Disordered" evidence="1">
    <location>
        <begin position="1"/>
        <end position="22"/>
    </location>
</feature>
<evidence type="ECO:0000313" key="2">
    <source>
        <dbReference type="EMBL" id="NEC58457.1"/>
    </source>
</evidence>
<feature type="compositionally biased region" description="Basic and acidic residues" evidence="1">
    <location>
        <begin position="233"/>
        <end position="245"/>
    </location>
</feature>
<name>A0ABX0BYW3_9PSEU</name>
<dbReference type="Proteomes" id="UP000470404">
    <property type="component" value="Unassembled WGS sequence"/>
</dbReference>
<feature type="region of interest" description="Disordered" evidence="1">
    <location>
        <begin position="189"/>
        <end position="211"/>
    </location>
</feature>
<feature type="region of interest" description="Disordered" evidence="1">
    <location>
        <begin position="53"/>
        <end position="77"/>
    </location>
</feature>
<reference evidence="2 3" key="1">
    <citation type="submission" date="2020-01" db="EMBL/GenBank/DDBJ databases">
        <title>Insect and environment-associated Actinomycetes.</title>
        <authorList>
            <person name="Currrie C."/>
            <person name="Chevrette M."/>
            <person name="Carlson C."/>
            <person name="Stubbendieck R."/>
            <person name="Wendt-Pienkowski E."/>
        </authorList>
    </citation>
    <scope>NUCLEOTIDE SEQUENCE [LARGE SCALE GENOMIC DNA]</scope>
    <source>
        <strain evidence="2 3">SID8386</strain>
    </source>
</reference>
<feature type="region of interest" description="Disordered" evidence="1">
    <location>
        <begin position="233"/>
        <end position="277"/>
    </location>
</feature>
<comment type="caution">
    <text evidence="2">The sequence shown here is derived from an EMBL/GenBank/DDBJ whole genome shotgun (WGS) entry which is preliminary data.</text>
</comment>
<organism evidence="2 3">
    <name type="scientific">Amycolatopsis rubida</name>
    <dbReference type="NCBI Taxonomy" id="112413"/>
    <lineage>
        <taxon>Bacteria</taxon>
        <taxon>Bacillati</taxon>
        <taxon>Actinomycetota</taxon>
        <taxon>Actinomycetes</taxon>
        <taxon>Pseudonocardiales</taxon>
        <taxon>Pseudonocardiaceae</taxon>
        <taxon>Amycolatopsis</taxon>
    </lineage>
</organism>